<gene>
    <name evidence="1" type="ORF">R9X50_00412400</name>
</gene>
<evidence type="ECO:0000313" key="1">
    <source>
        <dbReference type="EMBL" id="WPH01286.1"/>
    </source>
</evidence>
<sequence length="612" mass="67491">MAAPTTPPTPTSAQNSHLTPLGYDMVVATTQGALNATMLTYLSETDSPYTSMCWIWKKNAQTKKMESVQITLEELDKLTPGVNPFDIGPDADPDSDVGLQRLRFAGFQCAYMVKPGLPQQIDPSNLPNVVELGNESSSVLYNMLCTDVKVVVMEYMGMDVQWNVFEQPAGQSWGFQCKVDLRMTKDDNGSAFSRLPASVQAEIKASFGTEDAFSVQQLLFDLDNAGLETVPSMTIFQGSTAIDPIVSGLINGSFLGSYYADMKARGQPLLHVSVVSHEPDASDFRATDMNMEVSQLVDESTGKTLQSLTPAQENLSTLCYLCMSNQHPLPQAQHFGWNWVSEAESHQWDGVIAYQRNTFANYIRGQLEAQVLQNCFIACVKTPLNSGSIPQYYAGLKNIGTGAISNPDNRGDIQDTLNGATGAPTFTLTDPTLPSDLVMQWDWVQQSDDDAGLGGDLGNFTLKPQYNCKVFFIGNQIIITQHLVIYMSIMKSQDSHSGNIIDWTLTDKYTLKVDAHGKLIEDPAEMIQKGTIVDQSQTPSTNPFFNLFNNINGIINDIKNETQVVSTTFTDFPISVVQKFQFPGGKTFAFRDFQFSKFQDLTACITYVDPMP</sequence>
<dbReference type="AlphaFoldDB" id="A0AAQ3M7F3"/>
<protein>
    <submittedName>
        <fullName evidence="1">Uncharacterized protein</fullName>
    </submittedName>
</protein>
<reference evidence="1 2" key="1">
    <citation type="submission" date="2023-11" db="EMBL/GenBank/DDBJ databases">
        <title>An acidophilic fungus is an integral part of prey digestion in a carnivorous sundew plant.</title>
        <authorList>
            <person name="Tsai I.J."/>
        </authorList>
    </citation>
    <scope>NUCLEOTIDE SEQUENCE [LARGE SCALE GENOMIC DNA]</scope>
    <source>
        <strain evidence="1">169a</strain>
    </source>
</reference>
<proteinExistence type="predicted"/>
<name>A0AAQ3M7F3_9PEZI</name>
<evidence type="ECO:0000313" key="2">
    <source>
        <dbReference type="Proteomes" id="UP001303373"/>
    </source>
</evidence>
<accession>A0AAQ3M7F3</accession>
<organism evidence="1 2">
    <name type="scientific">Acrodontium crateriforme</name>
    <dbReference type="NCBI Taxonomy" id="150365"/>
    <lineage>
        <taxon>Eukaryota</taxon>
        <taxon>Fungi</taxon>
        <taxon>Dikarya</taxon>
        <taxon>Ascomycota</taxon>
        <taxon>Pezizomycotina</taxon>
        <taxon>Dothideomycetes</taxon>
        <taxon>Dothideomycetidae</taxon>
        <taxon>Mycosphaerellales</taxon>
        <taxon>Teratosphaeriaceae</taxon>
        <taxon>Acrodontium</taxon>
    </lineage>
</organism>
<keyword evidence="2" id="KW-1185">Reference proteome</keyword>
<dbReference type="EMBL" id="CP138584">
    <property type="protein sequence ID" value="WPH01286.1"/>
    <property type="molecule type" value="Genomic_DNA"/>
</dbReference>
<dbReference type="Proteomes" id="UP001303373">
    <property type="component" value="Chromosome 5"/>
</dbReference>